<dbReference type="PROSITE" id="PS50405">
    <property type="entry name" value="GST_CTER"/>
    <property type="match status" value="1"/>
</dbReference>
<reference evidence="5" key="1">
    <citation type="journal article" date="2018" name="Genome Biol. Evol.">
        <title>Nephromyces encodes a urate metabolism pathway and predicted peroxisomes, demonstrating these are not ancient losses of apicomplexans.</title>
        <authorList>
            <person name="Paight C."/>
            <person name="Slamovits C.H."/>
            <person name="Saffo M.B."/>
            <person name="Lane C.E."/>
        </authorList>
    </citation>
    <scope>NUCLEOTIDE SEQUENCE</scope>
    <source>
        <strain evidence="5">Neph131</strain>
    </source>
</reference>
<dbReference type="InterPro" id="IPR010987">
    <property type="entry name" value="Glutathione-S-Trfase_C-like"/>
</dbReference>
<accession>A0A3Q8UC24</accession>
<protein>
    <submittedName>
        <fullName evidence="5">Omega-class glutathione transferase</fullName>
    </submittedName>
</protein>
<dbReference type="Pfam" id="PF13409">
    <property type="entry name" value="GST_N_2"/>
    <property type="match status" value="1"/>
</dbReference>
<dbReference type="Pfam" id="PF13410">
    <property type="entry name" value="GST_C_2"/>
    <property type="match status" value="1"/>
</dbReference>
<feature type="site" description="Lowers pKa of active site Cys" evidence="3">
    <location>
        <position position="316"/>
    </location>
</feature>
<feature type="domain" description="GST C-terminal" evidence="4">
    <location>
        <begin position="191"/>
        <end position="316"/>
    </location>
</feature>
<evidence type="ECO:0000256" key="2">
    <source>
        <dbReference type="PIRSR" id="PIRSR015753-2"/>
    </source>
</evidence>
<dbReference type="InterPro" id="IPR016639">
    <property type="entry name" value="GST_Omega/GSH"/>
</dbReference>
<proteinExistence type="evidence at transcript level"/>
<dbReference type="Gene3D" id="1.20.1050.10">
    <property type="match status" value="1"/>
</dbReference>
<dbReference type="EMBL" id="MK265900">
    <property type="protein sequence ID" value="AZL94637.1"/>
    <property type="molecule type" value="mRNA"/>
</dbReference>
<dbReference type="PANTHER" id="PTHR32419:SF6">
    <property type="entry name" value="GLUTATHIONE S-TRANSFERASE OMEGA-LIKE 1-RELATED"/>
    <property type="match status" value="1"/>
</dbReference>
<feature type="active site" description="Proton donor/acceptor" evidence="1">
    <location>
        <position position="214"/>
    </location>
</feature>
<feature type="binding site" evidence="2">
    <location>
        <begin position="166"/>
        <end position="167"/>
    </location>
    <ligand>
        <name>glutathione</name>
        <dbReference type="ChEBI" id="CHEBI:57925"/>
    </ligand>
</feature>
<dbReference type="PIRSF" id="PIRSF015753">
    <property type="entry name" value="GST"/>
    <property type="match status" value="1"/>
</dbReference>
<dbReference type="AlphaFoldDB" id="A0A3Q8UC24"/>
<feature type="active site" description="Nucleophile" evidence="1">
    <location>
        <position position="41"/>
    </location>
</feature>
<evidence type="ECO:0000313" key="5">
    <source>
        <dbReference type="EMBL" id="AZL94637.1"/>
    </source>
</evidence>
<feature type="site" description="Lowers pKa of active site Cys" evidence="3">
    <location>
        <position position="272"/>
    </location>
</feature>
<evidence type="ECO:0000256" key="1">
    <source>
        <dbReference type="PIRSR" id="PIRSR015753-1"/>
    </source>
</evidence>
<dbReference type="SUPFAM" id="SSF47616">
    <property type="entry name" value="GST C-terminal domain-like"/>
    <property type="match status" value="1"/>
</dbReference>
<dbReference type="InterPro" id="IPR047047">
    <property type="entry name" value="GST_Omega-like_C"/>
</dbReference>
<dbReference type="CDD" id="cd03190">
    <property type="entry name" value="GST_C_Omega_like"/>
    <property type="match status" value="1"/>
</dbReference>
<dbReference type="InterPro" id="IPR036282">
    <property type="entry name" value="Glutathione-S-Trfase_C_sf"/>
</dbReference>
<evidence type="ECO:0000256" key="3">
    <source>
        <dbReference type="PIRSR" id="PIRSR015753-3"/>
    </source>
</evidence>
<keyword evidence="5" id="KW-0808">Transferase</keyword>
<name>A0A3Q8UC24_9APIC</name>
<evidence type="ECO:0000259" key="4">
    <source>
        <dbReference type="PROSITE" id="PS50405"/>
    </source>
</evidence>
<dbReference type="Gene3D" id="3.40.30.10">
    <property type="entry name" value="Glutaredoxin"/>
    <property type="match status" value="1"/>
</dbReference>
<organism evidence="5">
    <name type="scientific">Nephromyces sp. MMRI</name>
    <dbReference type="NCBI Taxonomy" id="2496275"/>
    <lineage>
        <taxon>Eukaryota</taxon>
        <taxon>Sar</taxon>
        <taxon>Alveolata</taxon>
        <taxon>Apicomplexa</taxon>
        <taxon>Aconoidasida</taxon>
        <taxon>Nephromycida</taxon>
        <taxon>Nephromyces</taxon>
    </lineage>
</organism>
<dbReference type="GO" id="GO:0005737">
    <property type="term" value="C:cytoplasm"/>
    <property type="evidence" value="ECO:0007669"/>
    <property type="project" value="TreeGrafter"/>
</dbReference>
<sequence>MTKAFVRHEPLFRNWVKKLPDSLSAYPAEDKRYHLVVSLACPWAHRCLMTRSLKGLEDCISVSIVHPVFARTKPTSSTDLHAGWQFETPGNPPVANSAGFGSIDCDDVLTGKPDPVISGAIYVRDIYERHMERDDHERFTEEQLATLKYSVPILWCKKTQKIVSNESSEIIRMLNDEFNDFSKCPQVDLFPPHLLNQIESVNSWVFTDINNGVYKCGFGKDQHSYDEAIETLFSSLDRAENILSKSKFLCGDTMTAADIRLFATLIRFDEVYVVYFKTNCKMIRSDYPNLLRFCSDIYHIPEIKKTVNMKHIKQHYYTSHPTLNYYAIIPKGPDFLKTLDEFKANRQSF</sequence>
<feature type="binding site" evidence="2">
    <location>
        <position position="84"/>
    </location>
    <ligand>
        <name>glutathione</name>
        <dbReference type="ChEBI" id="CHEBI:57925"/>
    </ligand>
</feature>
<dbReference type="GO" id="GO:0004364">
    <property type="term" value="F:glutathione transferase activity"/>
    <property type="evidence" value="ECO:0007669"/>
    <property type="project" value="InterPro"/>
</dbReference>
<dbReference type="PANTHER" id="PTHR32419">
    <property type="entry name" value="GLUTATHIONYL-HYDROQUINONE REDUCTASE"/>
    <property type="match status" value="1"/>
</dbReference>
<feature type="binding site" evidence="2">
    <location>
        <begin position="148"/>
        <end position="151"/>
    </location>
    <ligand>
        <name>glutathione</name>
        <dbReference type="ChEBI" id="CHEBI:57925"/>
    </ligand>
</feature>
<dbReference type="InterPro" id="IPR004045">
    <property type="entry name" value="Glutathione_S-Trfase_N"/>
</dbReference>